<gene>
    <name evidence="3" type="ORF">G3KMM_00001</name>
</gene>
<accession>A0ABY0FM69</accession>
<proteinExistence type="predicted"/>
<dbReference type="PROSITE" id="PS50231">
    <property type="entry name" value="RICIN_B_LECTIN"/>
    <property type="match status" value="2"/>
</dbReference>
<dbReference type="Gene3D" id="2.80.10.50">
    <property type="match status" value="2"/>
</dbReference>
<reference evidence="3 4" key="2">
    <citation type="journal article" date="2020" name="Cell Rep.">
        <title>Acquisition and Adaptation of Ultra-small Parasitic Reduced Genome Bacteria to Mammalian Hosts.</title>
        <authorList>
            <person name="McLean J.S."/>
            <person name="Bor B."/>
            <person name="Kerns K.A."/>
            <person name="Liu Q."/>
            <person name="To T.T."/>
            <person name="Solden L."/>
            <person name="Hendrickson E.L."/>
            <person name="Wrighton K."/>
            <person name="Shi W."/>
            <person name="He X."/>
        </authorList>
    </citation>
    <scope>NUCLEOTIDE SEQUENCE [LARGE SCALE GENOMIC DNA]</scope>
    <source>
        <strain evidence="3 4">TM7_KMM_G3_1_HOT_351</strain>
    </source>
</reference>
<evidence type="ECO:0000256" key="1">
    <source>
        <dbReference type="SAM" id="Phobius"/>
    </source>
</evidence>
<name>A0ABY0FM69_9BACT</name>
<feature type="domain" description="Ricin B lectin" evidence="2">
    <location>
        <begin position="322"/>
        <end position="464"/>
    </location>
</feature>
<keyword evidence="1" id="KW-0472">Membrane</keyword>
<dbReference type="InterPro" id="IPR035992">
    <property type="entry name" value="Ricin_B-like_lectins"/>
</dbReference>
<sequence length="625" mass="71523">MKKNLVRIIPENMDRRSVAYHRDVSANFSFSKTSRNILVLIFVFFMISALSFLLAKNLKELQAYDVSKFSAGNIISDYTMSNTETMNEQQIQEFLTSKNACSDRNIQRATNFPGYQYHIENGKFVCLSEETFEYNGEKQTAARVIYQASRDFQINPQVLITLIEKEQSLVTDTWPNHIQYRSATGFGCPDTAACDAKYYGFRNQVRNAAKLFRDVLDGGYTNYPVGENFIYYNPNFSCGGSKVYVENLATSALYRYTPYQPNAEALKNYPGTSYCGAYGNRNFYMLFSRWFGDPTVSKQVIKFKAIARPDATANQQGIIQDGKYFLSTGLDPNFYLDVQYASKNEHALIQMYSQWSKENQAQQWQFTHLGNNIYTIKSVLSNKNLSYSFDDILNKPQLKLTTENLDDCSNRWKAVKTQNQYTFYSSCDEARSLAVRGQSVTYATPVEVNLSSNPTTQSEHWQLTPASTPAPIKPLIEDGNYYIKTSLNPNFYLDVAFSSPADFAKVQLYSQWSKENKAQIWNIKHLGNNKYQIKSSLSGKLLSFNLNNVSNNEPVFLLSERNNNCSQIWQAEQVDGGFFFHTTCDEKKALDVNGALAYYGTQIQIWDKWSNTNKAQIWSLEKTFL</sequence>
<dbReference type="InterPro" id="IPR000772">
    <property type="entry name" value="Ricin_B_lectin"/>
</dbReference>
<evidence type="ECO:0000313" key="4">
    <source>
        <dbReference type="Proteomes" id="UP001191004"/>
    </source>
</evidence>
<dbReference type="CDD" id="cd00161">
    <property type="entry name" value="beta-trefoil_Ricin-like"/>
    <property type="match status" value="2"/>
</dbReference>
<dbReference type="RefSeq" id="WP_129603702.1">
    <property type="nucleotide sequence ID" value="NZ_PRLL01000001.1"/>
</dbReference>
<keyword evidence="1" id="KW-0812">Transmembrane</keyword>
<evidence type="ECO:0000313" key="3">
    <source>
        <dbReference type="EMBL" id="RYC73961.1"/>
    </source>
</evidence>
<reference evidence="3 4" key="1">
    <citation type="journal article" date="2018" name="bioRxiv">
        <title>Evidence of independent acquisition and adaption of ultra-small bacteria to human hosts across the highly diverse yet reduced genomes of the phylum Saccharibacteria.</title>
        <authorList>
            <person name="McLean J.S."/>
            <person name="Bor B."/>
            <person name="To T.T."/>
            <person name="Liu Q."/>
            <person name="Kearns K.A."/>
            <person name="Solden L.M."/>
            <person name="Wrighton K.C."/>
            <person name="He X."/>
            <person name="Shi W."/>
        </authorList>
    </citation>
    <scope>NUCLEOTIDE SEQUENCE [LARGE SCALE GENOMIC DNA]</scope>
    <source>
        <strain evidence="3 4">TM7_KMM_G3_1_HOT_351</strain>
    </source>
</reference>
<dbReference type="EMBL" id="PRLL01000001">
    <property type="protein sequence ID" value="RYC73961.1"/>
    <property type="molecule type" value="Genomic_DNA"/>
</dbReference>
<protein>
    <recommendedName>
        <fullName evidence="2">Ricin B lectin domain-containing protein</fullName>
    </recommendedName>
</protein>
<organism evidence="3 4">
    <name type="scientific">Candidatus Nanosyncoccus nanoralicus</name>
    <dbReference type="NCBI Taxonomy" id="2171996"/>
    <lineage>
        <taxon>Bacteria</taxon>
        <taxon>Candidatus Saccharimonadota</taxon>
        <taxon>Candidatus Nanosyncoccalia</taxon>
        <taxon>Candidatus Nanosyncoccales</taxon>
        <taxon>Candidatus Nanosyncoccaceae</taxon>
        <taxon>Candidatus Nanosyncoccus</taxon>
    </lineage>
</organism>
<feature type="domain" description="Ricin B lectin" evidence="2">
    <location>
        <begin position="480"/>
        <end position="621"/>
    </location>
</feature>
<dbReference type="SMART" id="SM00458">
    <property type="entry name" value="RICIN"/>
    <property type="match status" value="2"/>
</dbReference>
<comment type="caution">
    <text evidence="3">The sequence shown here is derived from an EMBL/GenBank/DDBJ whole genome shotgun (WGS) entry which is preliminary data.</text>
</comment>
<dbReference type="Pfam" id="PF14200">
    <property type="entry name" value="RicinB_lectin_2"/>
    <property type="match status" value="2"/>
</dbReference>
<dbReference type="Proteomes" id="UP001191004">
    <property type="component" value="Unassembled WGS sequence"/>
</dbReference>
<dbReference type="SUPFAM" id="SSF50370">
    <property type="entry name" value="Ricin B-like lectins"/>
    <property type="match status" value="2"/>
</dbReference>
<keyword evidence="1" id="KW-1133">Transmembrane helix</keyword>
<feature type="transmembrane region" description="Helical" evidence="1">
    <location>
        <begin position="37"/>
        <end position="55"/>
    </location>
</feature>
<keyword evidence="4" id="KW-1185">Reference proteome</keyword>
<evidence type="ECO:0000259" key="2">
    <source>
        <dbReference type="SMART" id="SM00458"/>
    </source>
</evidence>